<evidence type="ECO:0000256" key="2">
    <source>
        <dbReference type="ARBA" id="ARBA00046328"/>
    </source>
</evidence>
<feature type="compositionally biased region" description="Polar residues" evidence="3">
    <location>
        <begin position="130"/>
        <end position="149"/>
    </location>
</feature>
<feature type="compositionally biased region" description="Basic and acidic residues" evidence="3">
    <location>
        <begin position="203"/>
        <end position="221"/>
    </location>
</feature>
<dbReference type="PANTHER" id="PTHR46551:SF1">
    <property type="entry name" value="SAP DOMAIN-CONTAINING RIBONUCLEOPROTEIN"/>
    <property type="match status" value="1"/>
</dbReference>
<dbReference type="PROSITE" id="PS50800">
    <property type="entry name" value="SAP"/>
    <property type="match status" value="1"/>
</dbReference>
<keyword evidence="1" id="KW-0597">Phosphoprotein</keyword>
<feature type="region of interest" description="Disordered" evidence="3">
    <location>
        <begin position="38"/>
        <end position="249"/>
    </location>
</feature>
<dbReference type="Pfam" id="PF02037">
    <property type="entry name" value="SAP"/>
    <property type="match status" value="1"/>
</dbReference>
<dbReference type="Gene3D" id="1.10.720.30">
    <property type="entry name" value="SAP domain"/>
    <property type="match status" value="1"/>
</dbReference>
<feature type="compositionally biased region" description="Low complexity" evidence="3">
    <location>
        <begin position="176"/>
        <end position="197"/>
    </location>
</feature>
<dbReference type="GeneID" id="33556082"/>
<evidence type="ECO:0000256" key="1">
    <source>
        <dbReference type="ARBA" id="ARBA00022553"/>
    </source>
</evidence>
<dbReference type="PANTHER" id="PTHR46551">
    <property type="entry name" value="SAP DOMAIN-CONTAINING RIBONUCLEOPROTEIN"/>
    <property type="match status" value="1"/>
</dbReference>
<dbReference type="InterPro" id="IPR003034">
    <property type="entry name" value="SAP_dom"/>
</dbReference>
<dbReference type="OrthoDB" id="272357at2759"/>
<protein>
    <recommendedName>
        <fullName evidence="4">SAP domain-containing protein</fullName>
    </recommendedName>
</protein>
<organism evidence="5 6">
    <name type="scientific">Kockovaella imperatae</name>
    <dbReference type="NCBI Taxonomy" id="4999"/>
    <lineage>
        <taxon>Eukaryota</taxon>
        <taxon>Fungi</taxon>
        <taxon>Dikarya</taxon>
        <taxon>Basidiomycota</taxon>
        <taxon>Agaricomycotina</taxon>
        <taxon>Tremellomycetes</taxon>
        <taxon>Tremellales</taxon>
        <taxon>Cuniculitremaceae</taxon>
        <taxon>Kockovaella</taxon>
    </lineage>
</organism>
<name>A0A1Y1URD8_9TREE</name>
<reference evidence="5 6" key="1">
    <citation type="submission" date="2017-03" db="EMBL/GenBank/DDBJ databases">
        <title>Widespread Adenine N6-methylation of Active Genes in Fungi.</title>
        <authorList>
            <consortium name="DOE Joint Genome Institute"/>
            <person name="Mondo S.J."/>
            <person name="Dannebaum R.O."/>
            <person name="Kuo R.C."/>
            <person name="Louie K.B."/>
            <person name="Bewick A.J."/>
            <person name="Labutti K."/>
            <person name="Haridas S."/>
            <person name="Kuo A."/>
            <person name="Salamov A."/>
            <person name="Ahrendt S.R."/>
            <person name="Lau R."/>
            <person name="Bowen B.P."/>
            <person name="Lipzen A."/>
            <person name="Sullivan W."/>
            <person name="Andreopoulos W.B."/>
            <person name="Clum A."/>
            <person name="Lindquist E."/>
            <person name="Daum C."/>
            <person name="Northen T.R."/>
            <person name="Ramamoorthy G."/>
            <person name="Schmitz R.J."/>
            <person name="Gryganskyi A."/>
            <person name="Culley D."/>
            <person name="Magnuson J."/>
            <person name="James T.Y."/>
            <person name="O'Malley M.A."/>
            <person name="Stajich J.E."/>
            <person name="Spatafora J.W."/>
            <person name="Visel A."/>
            <person name="Grigoriev I.V."/>
        </authorList>
    </citation>
    <scope>NUCLEOTIDE SEQUENCE [LARGE SCALE GENOMIC DNA]</scope>
    <source>
        <strain evidence="5 6">NRRL Y-17943</strain>
    </source>
</reference>
<dbReference type="InterPro" id="IPR052240">
    <property type="entry name" value="SAP_domain_ribonucleoprotein"/>
</dbReference>
<dbReference type="GO" id="GO:0016973">
    <property type="term" value="P:poly(A)+ mRNA export from nucleus"/>
    <property type="evidence" value="ECO:0007669"/>
    <property type="project" value="TreeGrafter"/>
</dbReference>
<proteinExistence type="inferred from homology"/>
<comment type="similarity">
    <text evidence="2">Belongs to the SAP domain-containing ribonucleoprotein family.</text>
</comment>
<gene>
    <name evidence="5" type="ORF">BD324DRAFT_611512</name>
</gene>
<dbReference type="STRING" id="4999.A0A1Y1URD8"/>
<dbReference type="SUPFAM" id="SSF68906">
    <property type="entry name" value="SAP domain"/>
    <property type="match status" value="1"/>
</dbReference>
<sequence length="249" mass="26232">MDAKLQKLKVAELKELLSKHNLPQTGKKDELVKRLVENNISTEEGDEELLDPDDVETDQATAPTSSAVPAASTLTSAGEMPEKSTDPTNGSSVELTPEQQAMKARAERFGMPYNPNASSRSGQKSGSGSEKATAQQPHTPASSSTSQAQKAGPIDKAPLGVSEETLAKRAAKFGLPEKTSAAATAPAAESRTKAASTPAPPKAEAEMTPELKEKIAIEEEKKRKRAEKFGTAQPTNGTAAEPDAKKTKV</sequence>
<evidence type="ECO:0000256" key="3">
    <source>
        <dbReference type="SAM" id="MobiDB-lite"/>
    </source>
</evidence>
<comment type="caution">
    <text evidence="5">The sequence shown here is derived from an EMBL/GenBank/DDBJ whole genome shotgun (WGS) entry which is preliminary data.</text>
</comment>
<evidence type="ECO:0000313" key="6">
    <source>
        <dbReference type="Proteomes" id="UP000193218"/>
    </source>
</evidence>
<dbReference type="SMART" id="SM00513">
    <property type="entry name" value="SAP"/>
    <property type="match status" value="1"/>
</dbReference>
<dbReference type="InterPro" id="IPR036361">
    <property type="entry name" value="SAP_dom_sf"/>
</dbReference>
<keyword evidence="6" id="KW-1185">Reference proteome</keyword>
<evidence type="ECO:0000259" key="4">
    <source>
        <dbReference type="PROSITE" id="PS50800"/>
    </source>
</evidence>
<dbReference type="InParanoid" id="A0A1Y1URD8"/>
<accession>A0A1Y1URD8</accession>
<dbReference type="AlphaFoldDB" id="A0A1Y1URD8"/>
<evidence type="ECO:0000313" key="5">
    <source>
        <dbReference type="EMBL" id="ORX40610.1"/>
    </source>
</evidence>
<feature type="domain" description="SAP" evidence="4">
    <location>
        <begin position="5"/>
        <end position="39"/>
    </location>
</feature>
<feature type="compositionally biased region" description="Polar residues" evidence="3">
    <location>
        <begin position="86"/>
        <end position="99"/>
    </location>
</feature>
<feature type="compositionally biased region" description="Low complexity" evidence="3">
    <location>
        <begin position="58"/>
        <end position="77"/>
    </location>
</feature>
<feature type="compositionally biased region" description="Low complexity" evidence="3">
    <location>
        <begin position="118"/>
        <end position="129"/>
    </location>
</feature>
<dbReference type="FunCoup" id="A0A1Y1URD8">
    <property type="interactions" value="624"/>
</dbReference>
<dbReference type="RefSeq" id="XP_021874289.1">
    <property type="nucleotide sequence ID" value="XM_022014274.1"/>
</dbReference>
<feature type="compositionally biased region" description="Acidic residues" evidence="3">
    <location>
        <begin position="43"/>
        <end position="57"/>
    </location>
</feature>
<dbReference type="GO" id="GO:0005634">
    <property type="term" value="C:nucleus"/>
    <property type="evidence" value="ECO:0007669"/>
    <property type="project" value="TreeGrafter"/>
</dbReference>
<dbReference type="EMBL" id="NBSH01000001">
    <property type="protein sequence ID" value="ORX40610.1"/>
    <property type="molecule type" value="Genomic_DNA"/>
</dbReference>
<dbReference type="Proteomes" id="UP000193218">
    <property type="component" value="Unassembled WGS sequence"/>
</dbReference>